<dbReference type="Proteomes" id="UP001150569">
    <property type="component" value="Unassembled WGS sequence"/>
</dbReference>
<dbReference type="EMBL" id="JANBPT010000772">
    <property type="protein sequence ID" value="KAJ1913135.1"/>
    <property type="molecule type" value="Genomic_DNA"/>
</dbReference>
<protein>
    <submittedName>
        <fullName evidence="3">Uncharacterized protein</fullName>
    </submittedName>
</protein>
<feature type="compositionally biased region" description="Polar residues" evidence="1">
    <location>
        <begin position="340"/>
        <end position="356"/>
    </location>
</feature>
<dbReference type="AlphaFoldDB" id="A0A9W7ZPG8"/>
<feature type="compositionally biased region" description="Polar residues" evidence="1">
    <location>
        <begin position="150"/>
        <end position="162"/>
    </location>
</feature>
<feature type="region of interest" description="Disordered" evidence="1">
    <location>
        <begin position="225"/>
        <end position="392"/>
    </location>
</feature>
<feature type="chain" id="PRO_5040735209" evidence="2">
    <location>
        <begin position="27"/>
        <end position="392"/>
    </location>
</feature>
<feature type="compositionally biased region" description="Polar residues" evidence="1">
    <location>
        <begin position="225"/>
        <end position="240"/>
    </location>
</feature>
<feature type="signal peptide" evidence="2">
    <location>
        <begin position="1"/>
        <end position="26"/>
    </location>
</feature>
<feature type="compositionally biased region" description="Polar residues" evidence="1">
    <location>
        <begin position="264"/>
        <end position="274"/>
    </location>
</feature>
<name>A0A9W7ZPG8_9FUNG</name>
<feature type="region of interest" description="Disordered" evidence="1">
    <location>
        <begin position="100"/>
        <end position="171"/>
    </location>
</feature>
<sequence>MRASTVSSVTLLLLAQATLNPTLTVSAPISAVSRIPQRPLSYSPVASQKPISRTVRSALSLSPGEQTKYAHVSRIPRRSTNSPRMIEDVSVTEFPFKYDNPRSLETIPEEDEEDGEDVEPTLEPPAGISTDVSNQETGDVVQGEKEPGFTTINNPEVNSQVTAPEESPLDVVSEEVNRVATDMEKGSNSGPSAAGPLFNLNLLIDNPTVDFTNQNILQRLNVGSASDQGSTQADSSSGSWAATAVARNQPPTKLPRAVRGSTKPIRQTSVDNPQSPTDSLRSPSSSKLPKPIQGQTGVQKKKRLEKTNRVAAIKKVNGQESSPQPSKKSARFSKLASLITLEQTGRSKSPTPSTRTPGALKSSKLFQRVGMSMSNALKSVPKMLKGTKKTRK</sequence>
<feature type="compositionally biased region" description="Low complexity" evidence="1">
    <location>
        <begin position="275"/>
        <end position="291"/>
    </location>
</feature>
<comment type="caution">
    <text evidence="3">The sequence shown here is derived from an EMBL/GenBank/DDBJ whole genome shotgun (WGS) entry which is preliminary data.</text>
</comment>
<evidence type="ECO:0000256" key="2">
    <source>
        <dbReference type="SAM" id="SignalP"/>
    </source>
</evidence>
<evidence type="ECO:0000313" key="4">
    <source>
        <dbReference type="Proteomes" id="UP001150569"/>
    </source>
</evidence>
<reference evidence="3" key="1">
    <citation type="submission" date="2022-07" db="EMBL/GenBank/DDBJ databases">
        <title>Phylogenomic reconstructions and comparative analyses of Kickxellomycotina fungi.</title>
        <authorList>
            <person name="Reynolds N.K."/>
            <person name="Stajich J.E."/>
            <person name="Barry K."/>
            <person name="Grigoriev I.V."/>
            <person name="Crous P."/>
            <person name="Smith M.E."/>
        </authorList>
    </citation>
    <scope>NUCLEOTIDE SEQUENCE</scope>
    <source>
        <strain evidence="3">RSA 861</strain>
    </source>
</reference>
<evidence type="ECO:0000256" key="1">
    <source>
        <dbReference type="SAM" id="MobiDB-lite"/>
    </source>
</evidence>
<keyword evidence="4" id="KW-1185">Reference proteome</keyword>
<proteinExistence type="predicted"/>
<keyword evidence="2" id="KW-0732">Signal</keyword>
<feature type="compositionally biased region" description="Acidic residues" evidence="1">
    <location>
        <begin position="107"/>
        <end position="120"/>
    </location>
</feature>
<organism evidence="3 4">
    <name type="scientific">Tieghemiomyces parasiticus</name>
    <dbReference type="NCBI Taxonomy" id="78921"/>
    <lineage>
        <taxon>Eukaryota</taxon>
        <taxon>Fungi</taxon>
        <taxon>Fungi incertae sedis</taxon>
        <taxon>Zoopagomycota</taxon>
        <taxon>Kickxellomycotina</taxon>
        <taxon>Dimargaritomycetes</taxon>
        <taxon>Dimargaritales</taxon>
        <taxon>Dimargaritaceae</taxon>
        <taxon>Tieghemiomyces</taxon>
    </lineage>
</organism>
<evidence type="ECO:0000313" key="3">
    <source>
        <dbReference type="EMBL" id="KAJ1913135.1"/>
    </source>
</evidence>
<accession>A0A9W7ZPG8</accession>
<gene>
    <name evidence="3" type="ORF">IWQ60_009341</name>
</gene>
<feature type="compositionally biased region" description="Polar residues" evidence="1">
    <location>
        <begin position="318"/>
        <end position="327"/>
    </location>
</feature>